<keyword evidence="8" id="KW-1185">Reference proteome</keyword>
<dbReference type="Proteomes" id="UP001157418">
    <property type="component" value="Unassembled WGS sequence"/>
</dbReference>
<feature type="region of interest" description="Disordered" evidence="5">
    <location>
        <begin position="343"/>
        <end position="369"/>
    </location>
</feature>
<dbReference type="CDD" id="cd00590">
    <property type="entry name" value="RRM_SF"/>
    <property type="match status" value="1"/>
</dbReference>
<dbReference type="AlphaFoldDB" id="A0AAU9MN06"/>
<dbReference type="EMBL" id="CAKMRJ010002223">
    <property type="protein sequence ID" value="CAH1427962.1"/>
    <property type="molecule type" value="Genomic_DNA"/>
</dbReference>
<dbReference type="PROSITE" id="PS50102">
    <property type="entry name" value="RRM"/>
    <property type="match status" value="1"/>
</dbReference>
<reference evidence="7 8" key="1">
    <citation type="submission" date="2022-01" db="EMBL/GenBank/DDBJ databases">
        <authorList>
            <person name="Xiong W."/>
            <person name="Schranz E."/>
        </authorList>
    </citation>
    <scope>NUCLEOTIDE SEQUENCE [LARGE SCALE GENOMIC DNA]</scope>
</reference>
<evidence type="ECO:0000256" key="2">
    <source>
        <dbReference type="ARBA" id="ARBA00022728"/>
    </source>
</evidence>
<name>A0AAU9MN06_9ASTR</name>
<keyword evidence="1" id="KW-0507">mRNA processing</keyword>
<dbReference type="Gene3D" id="3.30.70.330">
    <property type="match status" value="1"/>
</dbReference>
<dbReference type="InterPro" id="IPR000504">
    <property type="entry name" value="RRM_dom"/>
</dbReference>
<sequence length="466" mass="52446">MLSRETEGQGNDAGTWKEVCRRKPLEEKHITPFYVSNIQYGTTTTMLSEAFRKFGKIVDIDIYIPGRKDKAGSYFAFVKYEGTKDVQVMLNSLNQIRCGHCIMKVNIAKYEKKPNHKIHGQAFRHVRPPQINKDVGGWKKTSEGKSFADVVTGRTNTSKTPLVNLKRVPVMESDWLLLGEVSNFQHLSNLPKLLNVDGEVPCHVFYDGGLKVLLRFSSQDAATRYLKNENAWNRWFRWLKSEIIDNLPFERIAWVKVIGLPIHLRSEENVSLVVGRLGKIVEVDGCQNWHNIDLTSSHARILTGDKLLINKEINCSFNGKNYTVGVVECEDIWQPFSKYYESDSETSSKTVENDDEIKKSDSDDDGISETWENVNHMDVEEGEIVMDAKVNDNPDAVGGVVASPSPAISDGVAYIENQNFALNTDSDKSPGDNNIINTENSKELSNTDNINGTDGNLDDQITRNHG</sequence>
<feature type="domain" description="RRM" evidence="6">
    <location>
        <begin position="31"/>
        <end position="110"/>
    </location>
</feature>
<dbReference type="GO" id="GO:0003723">
    <property type="term" value="F:RNA binding"/>
    <property type="evidence" value="ECO:0007669"/>
    <property type="project" value="UniProtKB-UniRule"/>
</dbReference>
<protein>
    <recommendedName>
        <fullName evidence="6">RRM domain-containing protein</fullName>
    </recommendedName>
</protein>
<dbReference type="GO" id="GO:0006397">
    <property type="term" value="P:mRNA processing"/>
    <property type="evidence" value="ECO:0007669"/>
    <property type="project" value="UniProtKB-KW"/>
</dbReference>
<feature type="compositionally biased region" description="Polar residues" evidence="5">
    <location>
        <begin position="431"/>
        <end position="454"/>
    </location>
</feature>
<gene>
    <name evidence="7" type="ORF">LVIROSA_LOCUS14928</name>
</gene>
<comment type="caution">
    <text evidence="7">The sequence shown here is derived from an EMBL/GenBank/DDBJ whole genome shotgun (WGS) entry which is preliminary data.</text>
</comment>
<proteinExistence type="predicted"/>
<dbReference type="InterPro" id="IPR035979">
    <property type="entry name" value="RBD_domain_sf"/>
</dbReference>
<keyword evidence="3" id="KW-0508">mRNA splicing</keyword>
<dbReference type="GO" id="GO:0008380">
    <property type="term" value="P:RNA splicing"/>
    <property type="evidence" value="ECO:0007669"/>
    <property type="project" value="UniProtKB-KW"/>
</dbReference>
<dbReference type="Pfam" id="PF00076">
    <property type="entry name" value="RRM_1"/>
    <property type="match status" value="1"/>
</dbReference>
<organism evidence="7 8">
    <name type="scientific">Lactuca virosa</name>
    <dbReference type="NCBI Taxonomy" id="75947"/>
    <lineage>
        <taxon>Eukaryota</taxon>
        <taxon>Viridiplantae</taxon>
        <taxon>Streptophyta</taxon>
        <taxon>Embryophyta</taxon>
        <taxon>Tracheophyta</taxon>
        <taxon>Spermatophyta</taxon>
        <taxon>Magnoliopsida</taxon>
        <taxon>eudicotyledons</taxon>
        <taxon>Gunneridae</taxon>
        <taxon>Pentapetalae</taxon>
        <taxon>asterids</taxon>
        <taxon>campanulids</taxon>
        <taxon>Asterales</taxon>
        <taxon>Asteraceae</taxon>
        <taxon>Cichorioideae</taxon>
        <taxon>Cichorieae</taxon>
        <taxon>Lactucinae</taxon>
        <taxon>Lactuca</taxon>
    </lineage>
</organism>
<dbReference type="SMART" id="SM00360">
    <property type="entry name" value="RRM"/>
    <property type="match status" value="1"/>
</dbReference>
<dbReference type="InterPro" id="IPR050907">
    <property type="entry name" value="SRSF"/>
</dbReference>
<evidence type="ECO:0000259" key="6">
    <source>
        <dbReference type="PROSITE" id="PS50102"/>
    </source>
</evidence>
<dbReference type="PANTHER" id="PTHR23147">
    <property type="entry name" value="SERINE/ARGININE RICH SPLICING FACTOR"/>
    <property type="match status" value="1"/>
</dbReference>
<feature type="region of interest" description="Disordered" evidence="5">
    <location>
        <begin position="423"/>
        <end position="466"/>
    </location>
</feature>
<accession>A0AAU9MN06</accession>
<evidence type="ECO:0000256" key="1">
    <source>
        <dbReference type="ARBA" id="ARBA00022664"/>
    </source>
</evidence>
<dbReference type="SUPFAM" id="SSF54928">
    <property type="entry name" value="RNA-binding domain, RBD"/>
    <property type="match status" value="1"/>
</dbReference>
<evidence type="ECO:0000256" key="3">
    <source>
        <dbReference type="ARBA" id="ARBA00023187"/>
    </source>
</evidence>
<evidence type="ECO:0000313" key="7">
    <source>
        <dbReference type="EMBL" id="CAH1427962.1"/>
    </source>
</evidence>
<evidence type="ECO:0000256" key="5">
    <source>
        <dbReference type="SAM" id="MobiDB-lite"/>
    </source>
</evidence>
<dbReference type="GO" id="GO:0005681">
    <property type="term" value="C:spliceosomal complex"/>
    <property type="evidence" value="ECO:0007669"/>
    <property type="project" value="UniProtKB-KW"/>
</dbReference>
<evidence type="ECO:0000256" key="4">
    <source>
        <dbReference type="PROSITE-ProRule" id="PRU00176"/>
    </source>
</evidence>
<keyword evidence="4" id="KW-0694">RNA-binding</keyword>
<dbReference type="InterPro" id="IPR012677">
    <property type="entry name" value="Nucleotide-bd_a/b_plait_sf"/>
</dbReference>
<evidence type="ECO:0000313" key="8">
    <source>
        <dbReference type="Proteomes" id="UP001157418"/>
    </source>
</evidence>
<keyword evidence="2" id="KW-0747">Spliceosome</keyword>